<dbReference type="AlphaFoldDB" id="A0A8S3YI51"/>
<proteinExistence type="predicted"/>
<dbReference type="Proteomes" id="UP000678393">
    <property type="component" value="Unassembled WGS sequence"/>
</dbReference>
<reference evidence="2" key="1">
    <citation type="submission" date="2021-04" db="EMBL/GenBank/DDBJ databases">
        <authorList>
            <consortium name="Molecular Ecology Group"/>
        </authorList>
    </citation>
    <scope>NUCLEOTIDE SEQUENCE</scope>
</reference>
<evidence type="ECO:0000256" key="1">
    <source>
        <dbReference type="SAM" id="Phobius"/>
    </source>
</evidence>
<feature type="non-terminal residue" evidence="2">
    <location>
        <position position="1"/>
    </location>
</feature>
<protein>
    <submittedName>
        <fullName evidence="2">Uncharacterized protein</fullName>
    </submittedName>
</protein>
<sequence>ISIEPLFPQVCACRPVMSRPWSEDEPTPVELASKLLSLPCPLLFRRQDKFKLVQLIMESRHYIFAMRNCFYLLLSCLLAVVLAQLVCCLLLLPPALTVQHVLWLVVVVVPALSLSLMANPNEARTVGMATHKNINHINKQIIVEFFVQFCTRFLPSIIVAVVSFAVVLHSFCESIPTGKCLLYDF</sequence>
<dbReference type="PANTHER" id="PTHR13219">
    <property type="entry name" value="TRANSMEMBRANE PROTEIN 94"/>
    <property type="match status" value="1"/>
</dbReference>
<keyword evidence="3" id="KW-1185">Reference proteome</keyword>
<organism evidence="2 3">
    <name type="scientific">Candidula unifasciata</name>
    <dbReference type="NCBI Taxonomy" id="100452"/>
    <lineage>
        <taxon>Eukaryota</taxon>
        <taxon>Metazoa</taxon>
        <taxon>Spiralia</taxon>
        <taxon>Lophotrochozoa</taxon>
        <taxon>Mollusca</taxon>
        <taxon>Gastropoda</taxon>
        <taxon>Heterobranchia</taxon>
        <taxon>Euthyneura</taxon>
        <taxon>Panpulmonata</taxon>
        <taxon>Eupulmonata</taxon>
        <taxon>Stylommatophora</taxon>
        <taxon>Helicina</taxon>
        <taxon>Helicoidea</taxon>
        <taxon>Geomitridae</taxon>
        <taxon>Candidula</taxon>
    </lineage>
</organism>
<evidence type="ECO:0000313" key="3">
    <source>
        <dbReference type="Proteomes" id="UP000678393"/>
    </source>
</evidence>
<dbReference type="InterPro" id="IPR039720">
    <property type="entry name" value="TMEM94"/>
</dbReference>
<dbReference type="SUPFAM" id="SSF81665">
    <property type="entry name" value="Calcium ATPase, transmembrane domain M"/>
    <property type="match status" value="1"/>
</dbReference>
<keyword evidence="1" id="KW-1133">Transmembrane helix</keyword>
<keyword evidence="1" id="KW-0812">Transmembrane</keyword>
<name>A0A8S3YI51_9EUPU</name>
<feature type="transmembrane region" description="Helical" evidence="1">
    <location>
        <begin position="69"/>
        <end position="92"/>
    </location>
</feature>
<evidence type="ECO:0000313" key="2">
    <source>
        <dbReference type="EMBL" id="CAG5115151.1"/>
    </source>
</evidence>
<keyword evidence="1" id="KW-0472">Membrane</keyword>
<comment type="caution">
    <text evidence="2">The sequence shown here is derived from an EMBL/GenBank/DDBJ whole genome shotgun (WGS) entry which is preliminary data.</text>
</comment>
<dbReference type="EMBL" id="CAJHNH020000080">
    <property type="protein sequence ID" value="CAG5115151.1"/>
    <property type="molecule type" value="Genomic_DNA"/>
</dbReference>
<dbReference type="Gene3D" id="1.20.1110.10">
    <property type="entry name" value="Calcium-transporting ATPase, transmembrane domain"/>
    <property type="match status" value="1"/>
</dbReference>
<feature type="transmembrane region" description="Helical" evidence="1">
    <location>
        <begin position="149"/>
        <end position="171"/>
    </location>
</feature>
<dbReference type="InterPro" id="IPR023298">
    <property type="entry name" value="ATPase_P-typ_TM_dom_sf"/>
</dbReference>
<dbReference type="OrthoDB" id="5568754at2759"/>
<accession>A0A8S3YI51</accession>
<gene>
    <name evidence="2" type="ORF">CUNI_LOCUS709</name>
</gene>
<feature type="transmembrane region" description="Helical" evidence="1">
    <location>
        <begin position="98"/>
        <end position="118"/>
    </location>
</feature>
<feature type="non-terminal residue" evidence="2">
    <location>
        <position position="185"/>
    </location>
</feature>
<dbReference type="PANTHER" id="PTHR13219:SF6">
    <property type="entry name" value="TRANSMEMBRANE PROTEIN 94"/>
    <property type="match status" value="1"/>
</dbReference>